<gene>
    <name evidence="8" type="ORF">NQ315_010670</name>
</gene>
<keyword evidence="9" id="KW-1185">Reference proteome</keyword>
<evidence type="ECO:0000313" key="9">
    <source>
        <dbReference type="Proteomes" id="UP001159042"/>
    </source>
</evidence>
<dbReference type="PANTHER" id="PTHR21324:SF2">
    <property type="entry name" value="EG:22E5.9 PROTEIN"/>
    <property type="match status" value="1"/>
</dbReference>
<evidence type="ECO:0000259" key="7">
    <source>
        <dbReference type="Pfam" id="PF10277"/>
    </source>
</evidence>
<keyword evidence="4 6" id="KW-1133">Transmembrane helix</keyword>
<protein>
    <recommendedName>
        <fullName evidence="7">CWH43-like N-terminal domain-containing protein</fullName>
    </recommendedName>
</protein>
<sequence>MTSVAFTKESRINGEGFNQNRCFYQWHQCKTSVRRRKKDIYYPSYGYHWSPDGASRVLYYNPNTYRSTYTYNNRNRKIRKNKVSFIVYIHYRQVRELCEKNEFKPYVRKLNTFSLYLGFIAASGIIVVACFQETNAFIVHMLGAGMCFGLGCVYHFLQYRYSTVILNSYEDSRVIISFAIYPTFGIKAVNIFRAICTVLYAVTLPLVGIFFLLSFHEFRGAYKSVN</sequence>
<keyword evidence="5 6" id="KW-0472">Membrane</keyword>
<dbReference type="Proteomes" id="UP001159042">
    <property type="component" value="Unassembled WGS sequence"/>
</dbReference>
<evidence type="ECO:0000256" key="5">
    <source>
        <dbReference type="ARBA" id="ARBA00023136"/>
    </source>
</evidence>
<dbReference type="InterPro" id="IPR019402">
    <property type="entry name" value="CWH43_N"/>
</dbReference>
<name>A0AAV8W5J4_9CUCU</name>
<dbReference type="EMBL" id="JANEYG010000009">
    <property type="protein sequence ID" value="KAJ8921759.1"/>
    <property type="molecule type" value="Genomic_DNA"/>
</dbReference>
<evidence type="ECO:0000256" key="6">
    <source>
        <dbReference type="SAM" id="Phobius"/>
    </source>
</evidence>
<comment type="similarity">
    <text evidence="2">Belongs to the DRAM/TMEM150 family.</text>
</comment>
<dbReference type="GO" id="GO:0012505">
    <property type="term" value="C:endomembrane system"/>
    <property type="evidence" value="ECO:0007669"/>
    <property type="project" value="UniProtKB-SubCell"/>
</dbReference>
<comment type="subcellular location">
    <subcellularLocation>
        <location evidence="1">Endomembrane system</location>
        <topology evidence="1">Multi-pass membrane protein</topology>
    </subcellularLocation>
</comment>
<feature type="transmembrane region" description="Helical" evidence="6">
    <location>
        <begin position="191"/>
        <end position="213"/>
    </location>
</feature>
<dbReference type="PANTHER" id="PTHR21324">
    <property type="entry name" value="FASTING-INDUCIBLE INTEGRAL MEMBRANE PROTEIN TM6P1-RELATED"/>
    <property type="match status" value="1"/>
</dbReference>
<reference evidence="8 9" key="1">
    <citation type="journal article" date="2023" name="Insect Mol. Biol.">
        <title>Genome sequencing provides insights into the evolution of gene families encoding plant cell wall-degrading enzymes in longhorned beetles.</title>
        <authorList>
            <person name="Shin N.R."/>
            <person name="Okamura Y."/>
            <person name="Kirsch R."/>
            <person name="Pauchet Y."/>
        </authorList>
    </citation>
    <scope>NUCLEOTIDE SEQUENCE [LARGE SCALE GENOMIC DNA]</scope>
    <source>
        <strain evidence="8">EAD_L_NR</strain>
    </source>
</reference>
<feature type="transmembrane region" description="Helical" evidence="6">
    <location>
        <begin position="113"/>
        <end position="131"/>
    </location>
</feature>
<dbReference type="Pfam" id="PF10277">
    <property type="entry name" value="Frag1"/>
    <property type="match status" value="1"/>
</dbReference>
<keyword evidence="3 6" id="KW-0812">Transmembrane</keyword>
<accession>A0AAV8W5J4</accession>
<evidence type="ECO:0000256" key="2">
    <source>
        <dbReference type="ARBA" id="ARBA00006565"/>
    </source>
</evidence>
<feature type="domain" description="CWH43-like N-terminal" evidence="7">
    <location>
        <begin position="85"/>
        <end position="222"/>
    </location>
</feature>
<proteinExistence type="inferred from homology"/>
<evidence type="ECO:0000256" key="1">
    <source>
        <dbReference type="ARBA" id="ARBA00004127"/>
    </source>
</evidence>
<dbReference type="InterPro" id="IPR050911">
    <property type="entry name" value="DRAM/TMEM150_Autophagy_Mod"/>
</dbReference>
<evidence type="ECO:0000313" key="8">
    <source>
        <dbReference type="EMBL" id="KAJ8921759.1"/>
    </source>
</evidence>
<organism evidence="8 9">
    <name type="scientific">Exocentrus adspersus</name>
    <dbReference type="NCBI Taxonomy" id="1586481"/>
    <lineage>
        <taxon>Eukaryota</taxon>
        <taxon>Metazoa</taxon>
        <taxon>Ecdysozoa</taxon>
        <taxon>Arthropoda</taxon>
        <taxon>Hexapoda</taxon>
        <taxon>Insecta</taxon>
        <taxon>Pterygota</taxon>
        <taxon>Neoptera</taxon>
        <taxon>Endopterygota</taxon>
        <taxon>Coleoptera</taxon>
        <taxon>Polyphaga</taxon>
        <taxon>Cucujiformia</taxon>
        <taxon>Chrysomeloidea</taxon>
        <taxon>Cerambycidae</taxon>
        <taxon>Lamiinae</taxon>
        <taxon>Acanthocinini</taxon>
        <taxon>Exocentrus</taxon>
    </lineage>
</organism>
<feature type="transmembrane region" description="Helical" evidence="6">
    <location>
        <begin position="138"/>
        <end position="157"/>
    </location>
</feature>
<comment type="caution">
    <text evidence="8">The sequence shown here is derived from an EMBL/GenBank/DDBJ whole genome shotgun (WGS) entry which is preliminary data.</text>
</comment>
<evidence type="ECO:0000256" key="4">
    <source>
        <dbReference type="ARBA" id="ARBA00022989"/>
    </source>
</evidence>
<dbReference type="AlphaFoldDB" id="A0AAV8W5J4"/>
<evidence type="ECO:0000256" key="3">
    <source>
        <dbReference type="ARBA" id="ARBA00022692"/>
    </source>
</evidence>